<gene>
    <name evidence="1" type="ORF">ACHAW5_007542</name>
</gene>
<dbReference type="Proteomes" id="UP001530315">
    <property type="component" value="Unassembled WGS sequence"/>
</dbReference>
<dbReference type="AlphaFoldDB" id="A0ABD3QCA0"/>
<evidence type="ECO:0000313" key="1">
    <source>
        <dbReference type="EMBL" id="KAL3797755.1"/>
    </source>
</evidence>
<name>A0ABD3QCA0_9STRA</name>
<comment type="caution">
    <text evidence="1">The sequence shown here is derived from an EMBL/GenBank/DDBJ whole genome shotgun (WGS) entry which is preliminary data.</text>
</comment>
<reference evidence="1 2" key="1">
    <citation type="submission" date="2024-10" db="EMBL/GenBank/DDBJ databases">
        <title>Updated reference genomes for cyclostephanoid diatoms.</title>
        <authorList>
            <person name="Roberts W.R."/>
            <person name="Alverson A.J."/>
        </authorList>
    </citation>
    <scope>NUCLEOTIDE SEQUENCE [LARGE SCALE GENOMIC DNA]</scope>
    <source>
        <strain evidence="1 2">AJA276-08</strain>
    </source>
</reference>
<proteinExistence type="predicted"/>
<dbReference type="EMBL" id="JALLAZ020000333">
    <property type="protein sequence ID" value="KAL3797755.1"/>
    <property type="molecule type" value="Genomic_DNA"/>
</dbReference>
<sequence>MESMKDKNRDIRYNKIFDWLLPTFGNTVESFWEFVAGRMWSYMTHLMLQGWKLRWFDPDNGTIILADHVARMFGCQQCRSIQGFPSIDKCWSTRCPLNSIAPLKESMPRDAFTNMYWCLHFADDFDEDEEWSDIFFDKKHVSPKMAKHQQKFGEVEDAINWQWKECVTAELVMMMHDKSRIAGWYHSIMTIGPEPKPIRTGAKLHSLAVMFGILVGYKLHARTFGGRSDGDLDMRHENVMTIQ</sequence>
<organism evidence="1 2">
    <name type="scientific">Stephanodiscus triporus</name>
    <dbReference type="NCBI Taxonomy" id="2934178"/>
    <lineage>
        <taxon>Eukaryota</taxon>
        <taxon>Sar</taxon>
        <taxon>Stramenopiles</taxon>
        <taxon>Ochrophyta</taxon>
        <taxon>Bacillariophyta</taxon>
        <taxon>Coscinodiscophyceae</taxon>
        <taxon>Thalassiosirophycidae</taxon>
        <taxon>Stephanodiscales</taxon>
        <taxon>Stephanodiscaceae</taxon>
        <taxon>Stephanodiscus</taxon>
    </lineage>
</organism>
<evidence type="ECO:0000313" key="2">
    <source>
        <dbReference type="Proteomes" id="UP001530315"/>
    </source>
</evidence>
<protein>
    <submittedName>
        <fullName evidence="1">Uncharacterized protein</fullName>
    </submittedName>
</protein>
<keyword evidence="2" id="KW-1185">Reference proteome</keyword>
<accession>A0ABD3QCA0</accession>
<feature type="non-terminal residue" evidence="1">
    <location>
        <position position="243"/>
    </location>
</feature>